<evidence type="ECO:0000256" key="1">
    <source>
        <dbReference type="ARBA" id="ARBA00001917"/>
    </source>
</evidence>
<dbReference type="NCBIfam" id="TIGR01036">
    <property type="entry name" value="pyrD_sub2"/>
    <property type="match status" value="1"/>
</dbReference>
<keyword evidence="9" id="KW-0560">Oxidoreductase</keyword>
<feature type="transmembrane region" description="Helical" evidence="12">
    <location>
        <begin position="196"/>
        <end position="212"/>
    </location>
</feature>
<dbReference type="InterPro" id="IPR007248">
    <property type="entry name" value="Mpv17_PMP22"/>
</dbReference>
<evidence type="ECO:0000256" key="2">
    <source>
        <dbReference type="ARBA" id="ARBA00004141"/>
    </source>
</evidence>
<evidence type="ECO:0000256" key="11">
    <source>
        <dbReference type="SAM" id="MobiDB-lite"/>
    </source>
</evidence>
<comment type="caution">
    <text evidence="14">The sequence shown here is derived from an EMBL/GenBank/DDBJ whole genome shotgun (WGS) entry which is preliminary data.</text>
</comment>
<dbReference type="FunFam" id="3.20.20.70:FF:000242">
    <property type="entry name" value="Dihydroorotate reductase PyrE"/>
    <property type="match status" value="1"/>
</dbReference>
<feature type="region of interest" description="Disordered" evidence="11">
    <location>
        <begin position="18"/>
        <end position="45"/>
    </location>
</feature>
<dbReference type="InterPro" id="IPR005719">
    <property type="entry name" value="Dihydroorotate_DH_2"/>
</dbReference>
<accession>A0A423WNL4</accession>
<comment type="cofactor">
    <cofactor evidence="1">
        <name>FMN</name>
        <dbReference type="ChEBI" id="CHEBI:58210"/>
    </cofactor>
</comment>
<dbReference type="InterPro" id="IPR005720">
    <property type="entry name" value="Dihydroorotate_DH_cat"/>
</dbReference>
<evidence type="ECO:0000256" key="3">
    <source>
        <dbReference type="ARBA" id="ARBA00004725"/>
    </source>
</evidence>
<comment type="similarity">
    <text evidence="4">Belongs to the peroxisomal membrane protein PXMP2/4 family.</text>
</comment>
<evidence type="ECO:0000256" key="9">
    <source>
        <dbReference type="ARBA" id="ARBA00023002"/>
    </source>
</evidence>
<evidence type="ECO:0000259" key="13">
    <source>
        <dbReference type="Pfam" id="PF01180"/>
    </source>
</evidence>
<dbReference type="EMBL" id="LJZO01000001">
    <property type="protein sequence ID" value="ROW05047.1"/>
    <property type="molecule type" value="Genomic_DNA"/>
</dbReference>
<proteinExistence type="inferred from homology"/>
<dbReference type="GO" id="GO:0004152">
    <property type="term" value="F:dihydroorotate dehydrogenase activity"/>
    <property type="evidence" value="ECO:0007669"/>
    <property type="project" value="InterPro"/>
</dbReference>
<feature type="domain" description="Dihydroorotate dehydrogenase catalytic" evidence="13">
    <location>
        <begin position="308"/>
        <end position="641"/>
    </location>
</feature>
<dbReference type="SUPFAM" id="SSF51395">
    <property type="entry name" value="FMN-linked oxidoreductases"/>
    <property type="match status" value="1"/>
</dbReference>
<evidence type="ECO:0000256" key="4">
    <source>
        <dbReference type="ARBA" id="ARBA00006824"/>
    </source>
</evidence>
<dbReference type="OrthoDB" id="14784at2759"/>
<dbReference type="InterPro" id="IPR013785">
    <property type="entry name" value="Aldolase_TIM"/>
</dbReference>
<gene>
    <name evidence="14" type="ORF">VSDG_00517</name>
</gene>
<dbReference type="GO" id="GO:0006207">
    <property type="term" value="P:'de novo' pyrimidine nucleobase biosynthetic process"/>
    <property type="evidence" value="ECO:0007669"/>
    <property type="project" value="InterPro"/>
</dbReference>
<dbReference type="Pfam" id="PF01180">
    <property type="entry name" value="DHO_dh"/>
    <property type="match status" value="1"/>
</dbReference>
<evidence type="ECO:0000256" key="6">
    <source>
        <dbReference type="ARBA" id="ARBA00022643"/>
    </source>
</evidence>
<dbReference type="AlphaFoldDB" id="A0A423WNL4"/>
<dbReference type="Pfam" id="PF04117">
    <property type="entry name" value="Mpv17_PMP22"/>
    <property type="match status" value="1"/>
</dbReference>
<dbReference type="PANTHER" id="PTHR48109:SF4">
    <property type="entry name" value="DIHYDROOROTATE DEHYDROGENASE (QUINONE), MITOCHONDRIAL"/>
    <property type="match status" value="1"/>
</dbReference>
<keyword evidence="7 12" id="KW-0812">Transmembrane</keyword>
<evidence type="ECO:0000256" key="10">
    <source>
        <dbReference type="ARBA" id="ARBA00023136"/>
    </source>
</evidence>
<evidence type="ECO:0000256" key="8">
    <source>
        <dbReference type="ARBA" id="ARBA00022989"/>
    </source>
</evidence>
<evidence type="ECO:0000256" key="12">
    <source>
        <dbReference type="SAM" id="Phobius"/>
    </source>
</evidence>
<dbReference type="PANTHER" id="PTHR48109">
    <property type="entry name" value="DIHYDROOROTATE DEHYDROGENASE (QUINONE), MITOCHONDRIAL-RELATED"/>
    <property type="match status" value="1"/>
</dbReference>
<evidence type="ECO:0000313" key="15">
    <source>
        <dbReference type="Proteomes" id="UP000284375"/>
    </source>
</evidence>
<reference evidence="14 15" key="1">
    <citation type="submission" date="2015-09" db="EMBL/GenBank/DDBJ databases">
        <title>Host preference determinants of Valsa canker pathogens revealed by comparative genomics.</title>
        <authorList>
            <person name="Yin Z."/>
            <person name="Huang L."/>
        </authorList>
    </citation>
    <scope>NUCLEOTIDE SEQUENCE [LARGE SCALE GENOMIC DNA]</scope>
    <source>
        <strain evidence="14 15">YSFL</strain>
    </source>
</reference>
<feature type="transmembrane region" description="Helical" evidence="12">
    <location>
        <begin position="141"/>
        <end position="164"/>
    </location>
</feature>
<keyword evidence="6" id="KW-0288">FMN</keyword>
<keyword evidence="5" id="KW-0285">Flavoprotein</keyword>
<keyword evidence="15" id="KW-1185">Reference proteome</keyword>
<comment type="subcellular location">
    <subcellularLocation>
        <location evidence="2">Membrane</location>
        <topology evidence="2">Multi-pass membrane protein</topology>
    </subcellularLocation>
</comment>
<dbReference type="STRING" id="252740.A0A423WNL4"/>
<feature type="transmembrane region" description="Helical" evidence="12">
    <location>
        <begin position="224"/>
        <end position="247"/>
    </location>
</feature>
<comment type="pathway">
    <text evidence="3">Pyrimidine metabolism; UMP biosynthesis via de novo pathway.</text>
</comment>
<name>A0A423WNL4_CYTCH</name>
<keyword evidence="10 12" id="KW-0472">Membrane</keyword>
<sequence length="646" mass="70790">MAAYPIYRAVLRRQIHSLRDSTRHQQQRRWQSSKPGADGSKGIPTPNMIPTVDLSFWHRLGPLTRAVQSYGRAQRKRPWVTQLCTSLTIYFCADLAAQRIGGKGYDAERTFRSVTIGGIASIPSYEWFMWLSRHFNYPSRILSIAIKITVNQLLLTPIFNLYFFSMQAFMAGDNLVETWERIKRTVPISLINSAKLWPAVTAINFAFVPIEYRSIFAELPQKSAFGFGTAALSVSVAASLYLVYLYATDTRASYHQWLVPRLIRVLYPDAEDAHHIGTQALKVLRELGLNPRERPTRTPGIVPEPSDLAISVFDTMLANPIGISAGLDKDAEIPDALFELGAAVVEVGGCTPRPQDGNAKPRVWRVPSVEGMVNRYGLNSRGADAMAAKLRTRVRKFAMALGLTEREVLNGEGIDVPPGSLLPGRLLCVQVAKQKETDERDVEAVAKDYVYCVNKLAPYADVLVVNVSSPNTPGLRDLQAAEPLGRILGAVVKEAQRAERKTKPKVMVKVSPDEDEDAQMEGIVEAIYMSGVDGVIVGNTTKRRAGLVPEGVKLNAREYQALMEMGGFSGPTMFDRTLDLVEGSKGAPPQKVIFATGGIKNGEQALKVLNAGASVAMIYTGMVYGGAGTVTRMKSEMKSALADGKA</sequence>
<dbReference type="GO" id="GO:0005743">
    <property type="term" value="C:mitochondrial inner membrane"/>
    <property type="evidence" value="ECO:0007669"/>
    <property type="project" value="TreeGrafter"/>
</dbReference>
<dbReference type="CDD" id="cd04738">
    <property type="entry name" value="DHOD_2_like"/>
    <property type="match status" value="1"/>
</dbReference>
<keyword evidence="8 12" id="KW-1133">Transmembrane helix</keyword>
<dbReference type="Proteomes" id="UP000284375">
    <property type="component" value="Unassembled WGS sequence"/>
</dbReference>
<evidence type="ECO:0000256" key="7">
    <source>
        <dbReference type="ARBA" id="ARBA00022692"/>
    </source>
</evidence>
<dbReference type="GO" id="GO:0009220">
    <property type="term" value="P:pyrimidine ribonucleotide biosynthetic process"/>
    <property type="evidence" value="ECO:0007669"/>
    <property type="project" value="TreeGrafter"/>
</dbReference>
<evidence type="ECO:0000313" key="14">
    <source>
        <dbReference type="EMBL" id="ROW05047.1"/>
    </source>
</evidence>
<evidence type="ECO:0000256" key="5">
    <source>
        <dbReference type="ARBA" id="ARBA00022630"/>
    </source>
</evidence>
<organism evidence="14 15">
    <name type="scientific">Cytospora chrysosperma</name>
    <name type="common">Cytospora canker fungus</name>
    <name type="synonym">Sphaeria chrysosperma</name>
    <dbReference type="NCBI Taxonomy" id="252740"/>
    <lineage>
        <taxon>Eukaryota</taxon>
        <taxon>Fungi</taxon>
        <taxon>Dikarya</taxon>
        <taxon>Ascomycota</taxon>
        <taxon>Pezizomycotina</taxon>
        <taxon>Sordariomycetes</taxon>
        <taxon>Sordariomycetidae</taxon>
        <taxon>Diaporthales</taxon>
        <taxon>Cytosporaceae</taxon>
        <taxon>Cytospora</taxon>
    </lineage>
</organism>
<dbReference type="Gene3D" id="3.20.20.70">
    <property type="entry name" value="Aldolase class I"/>
    <property type="match status" value="1"/>
</dbReference>
<protein>
    <recommendedName>
        <fullName evidence="13">Dihydroorotate dehydrogenase catalytic domain-containing protein</fullName>
    </recommendedName>
</protein>
<dbReference type="InterPro" id="IPR050074">
    <property type="entry name" value="DHO_dehydrogenase"/>
</dbReference>